<gene>
    <name evidence="8" type="ORF">MNOR_LOCUS8965</name>
</gene>
<proteinExistence type="inferred from homology"/>
<dbReference type="AlphaFoldDB" id="A0AAV2Q9L5"/>
<feature type="region of interest" description="Disordered" evidence="7">
    <location>
        <begin position="298"/>
        <end position="320"/>
    </location>
</feature>
<dbReference type="InterPro" id="IPR011256">
    <property type="entry name" value="Reg_factor_effector_dom_sf"/>
</dbReference>
<evidence type="ECO:0000313" key="8">
    <source>
        <dbReference type="EMBL" id="CAL4072919.1"/>
    </source>
</evidence>
<dbReference type="SUPFAM" id="SSF55136">
    <property type="entry name" value="Probable bacterial effector-binding domain"/>
    <property type="match status" value="1"/>
</dbReference>
<evidence type="ECO:0000256" key="3">
    <source>
        <dbReference type="ARBA" id="ARBA00011245"/>
    </source>
</evidence>
<evidence type="ECO:0000256" key="6">
    <source>
        <dbReference type="ARBA" id="ARBA00040755"/>
    </source>
</evidence>
<dbReference type="Gene3D" id="3.20.80.10">
    <property type="entry name" value="Regulatory factor, effector binding domain"/>
    <property type="match status" value="1"/>
</dbReference>
<dbReference type="Proteomes" id="UP001497623">
    <property type="component" value="Unassembled WGS sequence"/>
</dbReference>
<evidence type="ECO:0000256" key="2">
    <source>
        <dbReference type="ARBA" id="ARBA00009817"/>
    </source>
</evidence>
<evidence type="ECO:0000256" key="4">
    <source>
        <dbReference type="ARBA" id="ARBA00022490"/>
    </source>
</evidence>
<dbReference type="Pfam" id="PF04832">
    <property type="entry name" value="SOUL"/>
    <property type="match status" value="1"/>
</dbReference>
<evidence type="ECO:0000313" key="9">
    <source>
        <dbReference type="Proteomes" id="UP001497623"/>
    </source>
</evidence>
<comment type="similarity">
    <text evidence="2">Belongs to the HEBP family.</text>
</comment>
<reference evidence="8 9" key="1">
    <citation type="submission" date="2024-05" db="EMBL/GenBank/DDBJ databases">
        <authorList>
            <person name="Wallberg A."/>
        </authorList>
    </citation>
    <scope>NUCLEOTIDE SEQUENCE [LARGE SCALE GENOMIC DNA]</scope>
</reference>
<dbReference type="PANTHER" id="PTHR11220:SF1">
    <property type="entry name" value="HEME-BINDING PROTEIN 2"/>
    <property type="match status" value="1"/>
</dbReference>
<organism evidence="8 9">
    <name type="scientific">Meganyctiphanes norvegica</name>
    <name type="common">Northern krill</name>
    <name type="synonym">Thysanopoda norvegica</name>
    <dbReference type="NCBI Taxonomy" id="48144"/>
    <lineage>
        <taxon>Eukaryota</taxon>
        <taxon>Metazoa</taxon>
        <taxon>Ecdysozoa</taxon>
        <taxon>Arthropoda</taxon>
        <taxon>Crustacea</taxon>
        <taxon>Multicrustacea</taxon>
        <taxon>Malacostraca</taxon>
        <taxon>Eumalacostraca</taxon>
        <taxon>Eucarida</taxon>
        <taxon>Euphausiacea</taxon>
        <taxon>Euphausiidae</taxon>
        <taxon>Meganyctiphanes</taxon>
    </lineage>
</organism>
<dbReference type="GO" id="GO:0005737">
    <property type="term" value="C:cytoplasm"/>
    <property type="evidence" value="ECO:0007669"/>
    <property type="project" value="UniProtKB-SubCell"/>
</dbReference>
<keyword evidence="9" id="KW-1185">Reference proteome</keyword>
<dbReference type="FunFam" id="3.20.80.10:FF:000003">
    <property type="entry name" value="Heme-binding protein 1"/>
    <property type="match status" value="1"/>
</dbReference>
<evidence type="ECO:0000256" key="7">
    <source>
        <dbReference type="SAM" id="MobiDB-lite"/>
    </source>
</evidence>
<dbReference type="EMBL" id="CAXKWB010004244">
    <property type="protein sequence ID" value="CAL4072919.1"/>
    <property type="molecule type" value="Genomic_DNA"/>
</dbReference>
<accession>A0AAV2Q9L5</accession>
<comment type="subunit">
    <text evidence="3">Monomer.</text>
</comment>
<comment type="function">
    <text evidence="5">May bind free porphyrinogens that may be present in the cell and thus facilitate removal of these potentially toxic compound. Binds with a high affinity to one molecule of heme or porphyrins. It binds metalloporphyrins, free porphyrins and N-methylprotoporphyrin with similar affinities.</text>
</comment>
<evidence type="ECO:0000256" key="5">
    <source>
        <dbReference type="ARBA" id="ARBA00037673"/>
    </source>
</evidence>
<protein>
    <recommendedName>
        <fullName evidence="6">Heme-binding protein 1</fullName>
    </recommendedName>
</protein>
<comment type="subcellular location">
    <subcellularLocation>
        <location evidence="1">Cytoplasm</location>
    </subcellularLocation>
</comment>
<sequence>RSHGNGSVLSTLNSEEGRSGLKKLECIDVFLVVYKSLVKYRKRLAAAATAAVVTAAATSTPTEALTKPTSATETTSTVPSAPAKMSGFLKNIKAAFGDVEQAPYTIVKEHEKYEERHYPARKWASTKMKSISRDETISPMFRSLFNYISGKNEQNIRVEMTTPVTTHVEPGAGPTCESSFVMSFLVPDFHQESPPTPFKPVYTTERPAMNVLTRRFGGYVTDQIIIDEAKALSEDIQKNGEENVDFEHFYLAGYDPPYKIMYRRNEIWFVKKVVTDNKENGTTQQINDVKNENIVNASTDQENNKINDEKLENNSNVENKTQNADLSEDMKIVEEELKNMGVDNQNLS</sequence>
<dbReference type="InterPro" id="IPR006917">
    <property type="entry name" value="SOUL_heme-bd"/>
</dbReference>
<feature type="non-terminal residue" evidence="8">
    <location>
        <position position="1"/>
    </location>
</feature>
<evidence type="ECO:0000256" key="1">
    <source>
        <dbReference type="ARBA" id="ARBA00004496"/>
    </source>
</evidence>
<feature type="region of interest" description="Disordered" evidence="7">
    <location>
        <begin position="59"/>
        <end position="80"/>
    </location>
</feature>
<keyword evidence="4" id="KW-0963">Cytoplasm</keyword>
<feature type="compositionally biased region" description="Basic and acidic residues" evidence="7">
    <location>
        <begin position="302"/>
        <end position="312"/>
    </location>
</feature>
<dbReference type="PANTHER" id="PTHR11220">
    <property type="entry name" value="HEME-BINDING PROTEIN-RELATED"/>
    <property type="match status" value="1"/>
</dbReference>
<name>A0AAV2Q9L5_MEGNR</name>
<comment type="caution">
    <text evidence="8">The sequence shown here is derived from an EMBL/GenBank/DDBJ whole genome shotgun (WGS) entry which is preliminary data.</text>
</comment>